<reference evidence="6 7" key="1">
    <citation type="submission" date="2014-07" db="EMBL/GenBank/DDBJ databases">
        <title>Genomic and transcriptomic analysis on Apis cerana provide comprehensive insights into honey bee biology.</title>
        <authorList>
            <person name="Diao Q."/>
            <person name="Sun L."/>
            <person name="Zheng H."/>
            <person name="Zheng H."/>
            <person name="Xu S."/>
            <person name="Wang S."/>
            <person name="Zeng Z."/>
            <person name="Hu F."/>
            <person name="Su S."/>
            <person name="Wu J."/>
        </authorList>
    </citation>
    <scope>NUCLEOTIDE SEQUENCE [LARGE SCALE GENOMIC DNA]</scope>
    <source>
        <tissue evidence="6">Pupae without intestine</tissue>
    </source>
</reference>
<evidence type="ECO:0000256" key="1">
    <source>
        <dbReference type="ARBA" id="ARBA00022801"/>
    </source>
</evidence>
<dbReference type="PANTHER" id="PTHR24185">
    <property type="entry name" value="CALCIUM-INDEPENDENT PHOSPHOLIPASE A2-GAMMA"/>
    <property type="match status" value="1"/>
</dbReference>
<keyword evidence="3 4" id="KW-0443">Lipid metabolism</keyword>
<dbReference type="PROSITE" id="PS51635">
    <property type="entry name" value="PNPLA"/>
    <property type="match status" value="1"/>
</dbReference>
<dbReference type="InterPro" id="IPR045217">
    <property type="entry name" value="PNPLA8-like"/>
</dbReference>
<sequence length="654" mass="74749">MEKNRETITLNLETYNSYRPLPMENLETMSVTNTHVLKQLTDSAAGKGYSGSVNRNKLLNRIKNASLWKMKMSMQNHTKLLMQLKDFLHKSGYDKSLQIILSKNWLDFLQKVTYSQINTLKKLSPIEFSKNINDTKISDVEKCNNSEKEKKNVILETSEEKTLITNTNECKKQTHEDTTSENKFQAKIGSQSLSQFLNALIFNSAQNKTAGLVVSPKWKINLHKNIPKHSIASRTRHVLNAIATAESNASCLRRIEDLLLHIDQYSEARHYAIKEGAIKILLKTRQRIKDEQIRAPIREALTVLGYTDPLPGRGIRILSIDGGGMRGVLVIEMLKKLEKLTGKKTYEMFDYICGVSTGAILAAVLGGHKRKSLYEISELYKELSAKVFTQSAIKGTSNLVWSHGYYDTALWEKLLKEHLGEKILIKTARDSTSPKFSAISAVVNHERVMAYVFRNYTLPHRVESLYIGSYKHKLWEAIRASAAAPSYFEEFKCGEYLHQDGGILVNNPCAVALHEAKQLWPNSPIQCVISFGTGRTPSQICGNSKKSAEIAISSWKEKFYKILDSATDTEAVHTMLNDLLPEYVYFRFNPYLTEMLSMVEIRPEKISQLEQDAKMYIRRNEEKFQKAAEVLLQKRRLQQKIMDWITLQRKMSNF</sequence>
<feature type="active site" description="Nucleophile" evidence="4">
    <location>
        <position position="356"/>
    </location>
</feature>
<evidence type="ECO:0000256" key="2">
    <source>
        <dbReference type="ARBA" id="ARBA00022963"/>
    </source>
</evidence>
<dbReference type="SUPFAM" id="SSF52151">
    <property type="entry name" value="FabD/lysophospholipase-like"/>
    <property type="match status" value="1"/>
</dbReference>
<evidence type="ECO:0000256" key="3">
    <source>
        <dbReference type="ARBA" id="ARBA00023098"/>
    </source>
</evidence>
<dbReference type="InterPro" id="IPR002641">
    <property type="entry name" value="PNPLA_dom"/>
</dbReference>
<feature type="active site" description="Proton acceptor" evidence="4">
    <location>
        <position position="500"/>
    </location>
</feature>
<dbReference type="GO" id="GO:0047499">
    <property type="term" value="F:calcium-independent phospholipase A2 activity"/>
    <property type="evidence" value="ECO:0007669"/>
    <property type="project" value="TreeGrafter"/>
</dbReference>
<evidence type="ECO:0000256" key="4">
    <source>
        <dbReference type="PROSITE-ProRule" id="PRU01161"/>
    </source>
</evidence>
<dbReference type="GO" id="GO:0016042">
    <property type="term" value="P:lipid catabolic process"/>
    <property type="evidence" value="ECO:0007669"/>
    <property type="project" value="UniProtKB-UniRule"/>
</dbReference>
<evidence type="ECO:0000313" key="7">
    <source>
        <dbReference type="Proteomes" id="UP000242457"/>
    </source>
</evidence>
<dbReference type="GO" id="GO:0019369">
    <property type="term" value="P:arachidonate metabolic process"/>
    <property type="evidence" value="ECO:0007669"/>
    <property type="project" value="TreeGrafter"/>
</dbReference>
<feature type="domain" description="PNPLA" evidence="5">
    <location>
        <begin position="318"/>
        <end position="513"/>
    </location>
</feature>
<dbReference type="GO" id="GO:0016020">
    <property type="term" value="C:membrane"/>
    <property type="evidence" value="ECO:0007669"/>
    <property type="project" value="TreeGrafter"/>
</dbReference>
<evidence type="ECO:0000313" key="6">
    <source>
        <dbReference type="EMBL" id="PBC26510.1"/>
    </source>
</evidence>
<dbReference type="EMBL" id="KZ288382">
    <property type="protein sequence ID" value="PBC26510.1"/>
    <property type="molecule type" value="Genomic_DNA"/>
</dbReference>
<name>A0A2A3E488_APICC</name>
<dbReference type="Gene3D" id="3.40.1090.10">
    <property type="entry name" value="Cytosolic phospholipase A2 catalytic domain"/>
    <property type="match status" value="1"/>
</dbReference>
<dbReference type="Pfam" id="PF01734">
    <property type="entry name" value="Patatin"/>
    <property type="match status" value="1"/>
</dbReference>
<keyword evidence="1 4" id="KW-0378">Hydrolase</keyword>
<feature type="short sequence motif" description="GXGXXG" evidence="4">
    <location>
        <begin position="322"/>
        <end position="327"/>
    </location>
</feature>
<gene>
    <name evidence="6" type="ORF">APICC_01210</name>
</gene>
<keyword evidence="2 4" id="KW-0442">Lipid degradation</keyword>
<feature type="short sequence motif" description="DGA/G" evidence="4">
    <location>
        <begin position="500"/>
        <end position="502"/>
    </location>
</feature>
<dbReference type="AlphaFoldDB" id="A0A2A3E488"/>
<dbReference type="Proteomes" id="UP000242457">
    <property type="component" value="Unassembled WGS sequence"/>
</dbReference>
<dbReference type="OrthoDB" id="630895at2759"/>
<proteinExistence type="predicted"/>
<dbReference type="PANTHER" id="PTHR24185:SF1">
    <property type="entry name" value="CALCIUM-INDEPENDENT PHOSPHOLIPASE A2-GAMMA"/>
    <property type="match status" value="1"/>
</dbReference>
<dbReference type="STRING" id="94128.A0A2A3E488"/>
<dbReference type="InterPro" id="IPR016035">
    <property type="entry name" value="Acyl_Trfase/lysoPLipase"/>
</dbReference>
<protein>
    <submittedName>
        <fullName evidence="6">Calcium-independent phospholipase A2-gamma</fullName>
    </submittedName>
</protein>
<organism evidence="6 7">
    <name type="scientific">Apis cerana cerana</name>
    <name type="common">Oriental honeybee</name>
    <dbReference type="NCBI Taxonomy" id="94128"/>
    <lineage>
        <taxon>Eukaryota</taxon>
        <taxon>Metazoa</taxon>
        <taxon>Ecdysozoa</taxon>
        <taxon>Arthropoda</taxon>
        <taxon>Hexapoda</taxon>
        <taxon>Insecta</taxon>
        <taxon>Pterygota</taxon>
        <taxon>Neoptera</taxon>
        <taxon>Endopterygota</taxon>
        <taxon>Hymenoptera</taxon>
        <taxon>Apocrita</taxon>
        <taxon>Aculeata</taxon>
        <taxon>Apoidea</taxon>
        <taxon>Anthophila</taxon>
        <taxon>Apidae</taxon>
        <taxon>Apis</taxon>
    </lineage>
</organism>
<accession>A0A2A3E488</accession>
<dbReference type="CDD" id="cd07211">
    <property type="entry name" value="Pat_PNPLA8"/>
    <property type="match status" value="1"/>
</dbReference>
<feature type="short sequence motif" description="GXSXG" evidence="4">
    <location>
        <begin position="354"/>
        <end position="358"/>
    </location>
</feature>
<evidence type="ECO:0000259" key="5">
    <source>
        <dbReference type="PROSITE" id="PS51635"/>
    </source>
</evidence>
<keyword evidence="7" id="KW-1185">Reference proteome</keyword>